<gene>
    <name evidence="5" type="ORF">HMPREF9944_02166</name>
</gene>
<comment type="similarity">
    <text evidence="1">Belongs to the glycosyl hydrolase 25 family.</text>
</comment>
<sequence length="617" mass="69980">MKRRRAIAAAAILALLAAAWLTYRIWPDDGERALRAHTQITLCRYYQIGDERGNQLYFAAIGKDSLLQELTWNAQKIRSRDSHADGFWVNRSWIYPSCGGRIIAIMPDEHTPATADIPPSILITNQLRAEKLKLAKLRHLLTELKYYLRVHGVQDEGYDIVAKYTTNALLRKDTLAKNIALLERMAKKPNITIRRADRYVATYQTPDGKTAQTACRIVARGAHHKLLLRTNDGKTPDGVEAISIMPWTTDTPGALSAMTEKIKKTARGSLTHGVIRRNSTLYRGEIRNGKRNGKGIMRDAAGNLYNGTWNCDTLVSGTRTDSLGGRYTGFFDRNDRPQGYGVYQSDGIYYEGHWTAGQRDGFGMGITADNRLKAGEWKSDRFRGERITHTSDRIYGIDVSKHQHVKGRKYYAIDWRALRITSLGTISKKRVTGHVDYPVSFVYLKCTEGKRLLNPYYQKDYRAAKAAGFKVGSYHFFTTAPAALQARNFLRNASVDSADFPPVLDVEPHHAQIKRMGGPAALFHAVRAWLHIVERATGRKPILYVNQPFVNRYLPQAPDLKLRYRIWIARYGEYKPDVRLVFWQLSPDGRVKGIHGPVDINVFNGYQNEFQKFCAGK</sequence>
<dbReference type="PATRIC" id="fig|999422.3.peg.2438"/>
<comment type="caution">
    <text evidence="5">The sequence shown here is derived from an EMBL/GenBank/DDBJ whole genome shotgun (WGS) entry which is preliminary data.</text>
</comment>
<evidence type="ECO:0000256" key="3">
    <source>
        <dbReference type="ARBA" id="ARBA00022801"/>
    </source>
</evidence>
<keyword evidence="2" id="KW-0677">Repeat</keyword>
<dbReference type="Gene3D" id="3.20.20.80">
    <property type="entry name" value="Glycosidases"/>
    <property type="match status" value="1"/>
</dbReference>
<dbReference type="Proteomes" id="UP000003167">
    <property type="component" value="Unassembled WGS sequence"/>
</dbReference>
<dbReference type="SUPFAM" id="SSF82185">
    <property type="entry name" value="Histone H3 K4-specific methyltransferase SET7/9 N-terminal domain"/>
    <property type="match status" value="1"/>
</dbReference>
<organism evidence="5 6">
    <name type="scientific">Segatella maculosa OT 289</name>
    <dbReference type="NCBI Taxonomy" id="999422"/>
    <lineage>
        <taxon>Bacteria</taxon>
        <taxon>Pseudomonadati</taxon>
        <taxon>Bacteroidota</taxon>
        <taxon>Bacteroidia</taxon>
        <taxon>Bacteroidales</taxon>
        <taxon>Prevotellaceae</taxon>
        <taxon>Segatella</taxon>
    </lineage>
</organism>
<proteinExistence type="inferred from homology"/>
<dbReference type="InterPro" id="IPR017853">
    <property type="entry name" value="GH"/>
</dbReference>
<evidence type="ECO:0000256" key="4">
    <source>
        <dbReference type="ARBA" id="ARBA00023295"/>
    </source>
</evidence>
<dbReference type="RefSeq" id="WP_008566442.1">
    <property type="nucleotide sequence ID" value="NZ_JH594511.1"/>
</dbReference>
<dbReference type="SMART" id="SM00641">
    <property type="entry name" value="Glyco_25"/>
    <property type="match status" value="1"/>
</dbReference>
<evidence type="ECO:0000256" key="2">
    <source>
        <dbReference type="ARBA" id="ARBA00022737"/>
    </source>
</evidence>
<dbReference type="HOGENOM" id="CLU_022246_0_0_10"/>
<evidence type="ECO:0000313" key="6">
    <source>
        <dbReference type="Proteomes" id="UP000003167"/>
    </source>
</evidence>
<dbReference type="InterPro" id="IPR002053">
    <property type="entry name" value="Glyco_hydro_25"/>
</dbReference>
<dbReference type="SUPFAM" id="SSF51445">
    <property type="entry name" value="(Trans)glycosidases"/>
    <property type="match status" value="1"/>
</dbReference>
<dbReference type="STRING" id="999422.HMPREF9944_02166"/>
<dbReference type="GO" id="GO:0016052">
    <property type="term" value="P:carbohydrate catabolic process"/>
    <property type="evidence" value="ECO:0007669"/>
    <property type="project" value="TreeGrafter"/>
</dbReference>
<dbReference type="EMBL" id="AGEK01000041">
    <property type="protein sequence ID" value="EHO66877.1"/>
    <property type="molecule type" value="Genomic_DNA"/>
</dbReference>
<reference evidence="5 6" key="1">
    <citation type="submission" date="2011-12" db="EMBL/GenBank/DDBJ databases">
        <title>The Genome Sequence of Prevotella maculosa OT 289.</title>
        <authorList>
            <consortium name="The Broad Institute Genome Sequencing Platform"/>
            <person name="Earl A."/>
            <person name="Ward D."/>
            <person name="Feldgarden M."/>
            <person name="Gevers D."/>
            <person name="Izard J."/>
            <person name="Blanton J.M."/>
            <person name="Mathney J."/>
            <person name="Tanner A.C."/>
            <person name="Dewhirst F.E."/>
            <person name="Young S.K."/>
            <person name="Zeng Q."/>
            <person name="Gargeya S."/>
            <person name="Fitzgerald M."/>
            <person name="Haas B."/>
            <person name="Abouelleil A."/>
            <person name="Alvarado L."/>
            <person name="Arachchi H.M."/>
            <person name="Berlin A."/>
            <person name="Chapman S.B."/>
            <person name="Gearin G."/>
            <person name="Goldberg J."/>
            <person name="Griggs A."/>
            <person name="Gujja S."/>
            <person name="Hansen M."/>
            <person name="Heiman D."/>
            <person name="Howarth C."/>
            <person name="Larimer J."/>
            <person name="Lui A."/>
            <person name="MacDonald P.J.P."/>
            <person name="McCowen C."/>
            <person name="Montmayeur A."/>
            <person name="Murphy C."/>
            <person name="Neiman D."/>
            <person name="Pearson M."/>
            <person name="Priest M."/>
            <person name="Roberts A."/>
            <person name="Saif S."/>
            <person name="Shea T."/>
            <person name="Sisk P."/>
            <person name="Stolte C."/>
            <person name="Sykes S."/>
            <person name="Wortman J."/>
            <person name="Nusbaum C."/>
            <person name="Birren B."/>
        </authorList>
    </citation>
    <scope>NUCLEOTIDE SEQUENCE [LARGE SCALE GENOMIC DNA]</scope>
    <source>
        <strain evidence="5 6">OT 289</strain>
    </source>
</reference>
<evidence type="ECO:0008006" key="7">
    <source>
        <dbReference type="Google" id="ProtNLM"/>
    </source>
</evidence>
<dbReference type="GO" id="GO:0003796">
    <property type="term" value="F:lysozyme activity"/>
    <property type="evidence" value="ECO:0007669"/>
    <property type="project" value="InterPro"/>
</dbReference>
<name>H1HQ86_9BACT</name>
<protein>
    <recommendedName>
        <fullName evidence="7">Glycosyl hydrolase family 25</fullName>
    </recommendedName>
</protein>
<dbReference type="Pfam" id="PF01183">
    <property type="entry name" value="Glyco_hydro_25"/>
    <property type="match status" value="1"/>
</dbReference>
<dbReference type="PANTHER" id="PTHR34135">
    <property type="entry name" value="LYSOZYME"/>
    <property type="match status" value="1"/>
</dbReference>
<keyword evidence="4" id="KW-0326">Glycosidase</keyword>
<keyword evidence="6" id="KW-1185">Reference proteome</keyword>
<keyword evidence="3" id="KW-0378">Hydrolase</keyword>
<dbReference type="PANTHER" id="PTHR34135:SF2">
    <property type="entry name" value="LYSOZYME"/>
    <property type="match status" value="1"/>
</dbReference>
<dbReference type="InterPro" id="IPR018077">
    <property type="entry name" value="Glyco_hydro_fam25_subgr"/>
</dbReference>
<dbReference type="SMART" id="SM00698">
    <property type="entry name" value="MORN"/>
    <property type="match status" value="3"/>
</dbReference>
<dbReference type="Pfam" id="PF02493">
    <property type="entry name" value="MORN"/>
    <property type="match status" value="3"/>
</dbReference>
<dbReference type="GO" id="GO:0016998">
    <property type="term" value="P:cell wall macromolecule catabolic process"/>
    <property type="evidence" value="ECO:0007669"/>
    <property type="project" value="InterPro"/>
</dbReference>
<accession>H1HQ86</accession>
<dbReference type="GO" id="GO:0009253">
    <property type="term" value="P:peptidoglycan catabolic process"/>
    <property type="evidence" value="ECO:0007669"/>
    <property type="project" value="InterPro"/>
</dbReference>
<evidence type="ECO:0000256" key="1">
    <source>
        <dbReference type="ARBA" id="ARBA00010646"/>
    </source>
</evidence>
<dbReference type="AlphaFoldDB" id="H1HQ86"/>
<dbReference type="InterPro" id="IPR003409">
    <property type="entry name" value="MORN"/>
</dbReference>
<evidence type="ECO:0000313" key="5">
    <source>
        <dbReference type="EMBL" id="EHO66877.1"/>
    </source>
</evidence>
<dbReference type="PROSITE" id="PS51904">
    <property type="entry name" value="GLYCOSYL_HYDROL_F25_2"/>
    <property type="match status" value="1"/>
</dbReference>